<keyword evidence="3" id="KW-0812">Transmembrane</keyword>
<feature type="compositionally biased region" description="Basic and acidic residues" evidence="2">
    <location>
        <begin position="619"/>
        <end position="637"/>
    </location>
</feature>
<evidence type="ECO:0000256" key="2">
    <source>
        <dbReference type="SAM" id="MobiDB-lite"/>
    </source>
</evidence>
<feature type="compositionally biased region" description="Polar residues" evidence="2">
    <location>
        <begin position="570"/>
        <end position="591"/>
    </location>
</feature>
<dbReference type="PANTHER" id="PTHR22550:SF14">
    <property type="entry name" value="VWFA DOMAIN-CONTAINING PROTEIN"/>
    <property type="match status" value="1"/>
</dbReference>
<evidence type="ECO:0000259" key="4">
    <source>
        <dbReference type="PROSITE" id="PS50234"/>
    </source>
</evidence>
<dbReference type="Gene3D" id="3.40.50.410">
    <property type="entry name" value="von Willebrand factor, type A domain"/>
    <property type="match status" value="1"/>
</dbReference>
<dbReference type="Pfam" id="PF13519">
    <property type="entry name" value="VWA_2"/>
    <property type="match status" value="1"/>
</dbReference>
<dbReference type="InterPro" id="IPR036465">
    <property type="entry name" value="vWFA_dom_sf"/>
</dbReference>
<reference evidence="5 6" key="1">
    <citation type="journal article" date="2020" name="Microorganisms">
        <title>Osmotic Adaptation and Compatible Solute Biosynthesis of Phototrophic Bacteria as Revealed from Genome Analyses.</title>
        <authorList>
            <person name="Imhoff J.F."/>
            <person name="Rahn T."/>
            <person name="Kunzel S."/>
            <person name="Keller A."/>
            <person name="Neulinger S.C."/>
        </authorList>
    </citation>
    <scope>NUCLEOTIDE SEQUENCE [LARGE SCALE GENOMIC DNA]</scope>
    <source>
        <strain evidence="5 6">DSM 25653</strain>
    </source>
</reference>
<evidence type="ECO:0000313" key="6">
    <source>
        <dbReference type="Proteomes" id="UP001138768"/>
    </source>
</evidence>
<evidence type="ECO:0000256" key="3">
    <source>
        <dbReference type="SAM" id="Phobius"/>
    </source>
</evidence>
<feature type="compositionally biased region" description="Low complexity" evidence="2">
    <location>
        <begin position="518"/>
        <end position="569"/>
    </location>
</feature>
<dbReference type="SUPFAM" id="SSF53300">
    <property type="entry name" value="vWA-like"/>
    <property type="match status" value="1"/>
</dbReference>
<feature type="repeat" description="TPR" evidence="1">
    <location>
        <begin position="420"/>
        <end position="453"/>
    </location>
</feature>
<dbReference type="Gene3D" id="1.25.40.10">
    <property type="entry name" value="Tetratricopeptide repeat domain"/>
    <property type="match status" value="1"/>
</dbReference>
<feature type="compositionally biased region" description="Low complexity" evidence="2">
    <location>
        <begin position="593"/>
        <end position="609"/>
    </location>
</feature>
<dbReference type="AlphaFoldDB" id="A0A9X0W889"/>
<dbReference type="PROSITE" id="PS50005">
    <property type="entry name" value="TPR"/>
    <property type="match status" value="1"/>
</dbReference>
<feature type="transmembrane region" description="Helical" evidence="3">
    <location>
        <begin position="77"/>
        <end position="98"/>
    </location>
</feature>
<name>A0A9X0W889_9GAMM</name>
<proteinExistence type="predicted"/>
<feature type="compositionally biased region" description="Basic and acidic residues" evidence="2">
    <location>
        <begin position="651"/>
        <end position="661"/>
    </location>
</feature>
<comment type="caution">
    <text evidence="5">The sequence shown here is derived from an EMBL/GenBank/DDBJ whole genome shotgun (WGS) entry which is preliminary data.</text>
</comment>
<dbReference type="SUPFAM" id="SSF48452">
    <property type="entry name" value="TPR-like"/>
    <property type="match status" value="1"/>
</dbReference>
<feature type="compositionally biased region" description="Low complexity" evidence="2">
    <location>
        <begin position="470"/>
        <end position="507"/>
    </location>
</feature>
<dbReference type="InterPro" id="IPR011990">
    <property type="entry name" value="TPR-like_helical_dom_sf"/>
</dbReference>
<dbReference type="SMART" id="SM00327">
    <property type="entry name" value="VWA"/>
    <property type="match status" value="1"/>
</dbReference>
<dbReference type="InterPro" id="IPR002035">
    <property type="entry name" value="VWF_A"/>
</dbReference>
<feature type="transmembrane region" description="Helical" evidence="3">
    <location>
        <begin position="28"/>
        <end position="45"/>
    </location>
</feature>
<dbReference type="Proteomes" id="UP001138768">
    <property type="component" value="Unassembled WGS sequence"/>
</dbReference>
<keyword evidence="3" id="KW-1133">Transmembrane helix</keyword>
<keyword evidence="6" id="KW-1185">Reference proteome</keyword>
<feature type="domain" description="VWFA" evidence="4">
    <location>
        <begin position="111"/>
        <end position="300"/>
    </location>
</feature>
<dbReference type="InterPro" id="IPR050768">
    <property type="entry name" value="UPF0353/GerABKA_families"/>
</dbReference>
<accession>A0A9X0W889</accession>
<protein>
    <recommendedName>
        <fullName evidence="4">VWFA domain-containing protein</fullName>
    </recommendedName>
</protein>
<keyword evidence="3" id="KW-0472">Membrane</keyword>
<evidence type="ECO:0000313" key="5">
    <source>
        <dbReference type="EMBL" id="MBK1618803.1"/>
    </source>
</evidence>
<dbReference type="InterPro" id="IPR019734">
    <property type="entry name" value="TPR_rpt"/>
</dbReference>
<dbReference type="EMBL" id="NRRY01000014">
    <property type="protein sequence ID" value="MBK1618803.1"/>
    <property type="molecule type" value="Genomic_DNA"/>
</dbReference>
<sequence>MQGECPDTADWSLRTGVSEMSEFHFIEPFWLLALIPLGLLLWLAWRADAGASAWQRVIDARLLAVLKVGAGGRASRLPVLLLAAGWLIAVVALANPTFERQPVPAFRSDAARVVVLDLSRSMLAEDLTPSRLERARFKVADILSRSGDGQVGLIVYADDAFAVSPLTDDAETIRAMLEALSPQIMPVQGSRPDRGIALGLDLLRQAGARNGEVILLSDDAGGARTLAMAEQVRDAGHSLAVIGVGTAEGAPVPGITTADGPVMSRLDSAALETLAAAGAGRYATLSSSDRDLDQVLIDPEARPRALAERDPMLAERWRELGPWVAVLLLPIAALAFRRGWLMMLLLAFGPGVALVPEPALAFGWTDLWQRQDQQAARAFAAGELEQARALAKAPARAGSAAYRLGNYQDAAARFEAGDTAVDHYNRGNALALGGELEAALAAYDEALARDPTLEDARYNREQVQAALRAQSQQPDQPNQSDQRQDQPQDQSEAQPSESGQQSQNGESQGEDSAEQRGDSSSGAQGDQQGEEQSSGAQQAGDQQADDQQSGDQQAGDQSASAQPGSDSSSTAGQRGPDQNPSPNEAADTQANLAGAESDTADAAAGGDSSQDPMPQADAAADRARSEQAAADYRDEAARAQAAQNGDAPDQEAARTEQERSADANVALSSEEREAQQAADQWLRRIPDDPAELLRRKFLYQYQACQDGADLSSSGKPW</sequence>
<gene>
    <name evidence="5" type="ORF">CKO42_10225</name>
</gene>
<keyword evidence="1" id="KW-0802">TPR repeat</keyword>
<dbReference type="PANTHER" id="PTHR22550">
    <property type="entry name" value="SPORE GERMINATION PROTEIN"/>
    <property type="match status" value="1"/>
</dbReference>
<dbReference type="SMART" id="SM00028">
    <property type="entry name" value="TPR"/>
    <property type="match status" value="1"/>
</dbReference>
<feature type="region of interest" description="Disordered" evidence="2">
    <location>
        <begin position="464"/>
        <end position="680"/>
    </location>
</feature>
<evidence type="ECO:0000256" key="1">
    <source>
        <dbReference type="PROSITE-ProRule" id="PRU00339"/>
    </source>
</evidence>
<organism evidence="5 6">
    <name type="scientific">Lamprobacter modestohalophilus</name>
    <dbReference type="NCBI Taxonomy" id="1064514"/>
    <lineage>
        <taxon>Bacteria</taxon>
        <taxon>Pseudomonadati</taxon>
        <taxon>Pseudomonadota</taxon>
        <taxon>Gammaproteobacteria</taxon>
        <taxon>Chromatiales</taxon>
        <taxon>Chromatiaceae</taxon>
        <taxon>Lamprobacter</taxon>
    </lineage>
</organism>
<dbReference type="PROSITE" id="PS50234">
    <property type="entry name" value="VWFA"/>
    <property type="match status" value="1"/>
</dbReference>